<gene>
    <name evidence="1" type="ORF">FOL47_001517</name>
</gene>
<dbReference type="EMBL" id="JAAPAO010001368">
    <property type="protein sequence ID" value="KAF4650009.1"/>
    <property type="molecule type" value="Genomic_DNA"/>
</dbReference>
<name>A0A7J6KTS0_PERCH</name>
<dbReference type="AlphaFoldDB" id="A0A7J6KTS0"/>
<accession>A0A7J6KTS0</accession>
<protein>
    <submittedName>
        <fullName evidence="1">Uncharacterized protein</fullName>
    </submittedName>
</protein>
<organism evidence="1 2">
    <name type="scientific">Perkinsus chesapeaki</name>
    <name type="common">Clam parasite</name>
    <name type="synonym">Perkinsus andrewsi</name>
    <dbReference type="NCBI Taxonomy" id="330153"/>
    <lineage>
        <taxon>Eukaryota</taxon>
        <taxon>Sar</taxon>
        <taxon>Alveolata</taxon>
        <taxon>Perkinsozoa</taxon>
        <taxon>Perkinsea</taxon>
        <taxon>Perkinsida</taxon>
        <taxon>Perkinsidae</taxon>
        <taxon>Perkinsus</taxon>
    </lineage>
</organism>
<comment type="caution">
    <text evidence="1">The sequence shown here is derived from an EMBL/GenBank/DDBJ whole genome shotgun (WGS) entry which is preliminary data.</text>
</comment>
<evidence type="ECO:0000313" key="2">
    <source>
        <dbReference type="Proteomes" id="UP000591131"/>
    </source>
</evidence>
<proteinExistence type="predicted"/>
<sequence>MPKLRLDDDSYLFFSQLEALPESTDLTKCHHCDAPNLEPMPAINLIRALHGIYMIKELTVLRLLTLFSGYTLETLEVCRWLNGLRTFYDEDYTVKFGGLLCNAWCDHWSSTFTNSINISAAAAVLRWSNTYILPENKPPSMSKSMELQQSHEDGIVLRDADVPLNERSIAYQTSTTNLLEYSVYSKTTDCWSKLPKYDGCLARNGEHCGFHSVEY</sequence>
<dbReference type="Proteomes" id="UP000591131">
    <property type="component" value="Unassembled WGS sequence"/>
</dbReference>
<evidence type="ECO:0000313" key="1">
    <source>
        <dbReference type="EMBL" id="KAF4650009.1"/>
    </source>
</evidence>
<reference evidence="1 2" key="1">
    <citation type="submission" date="2020-04" db="EMBL/GenBank/DDBJ databases">
        <title>Perkinsus chesapeaki whole genome sequence.</title>
        <authorList>
            <person name="Bogema D.R."/>
        </authorList>
    </citation>
    <scope>NUCLEOTIDE SEQUENCE [LARGE SCALE GENOMIC DNA]</scope>
    <source>
        <strain evidence="1">ATCC PRA-425</strain>
    </source>
</reference>
<keyword evidence="2" id="KW-1185">Reference proteome</keyword>